<dbReference type="EMBL" id="BAABME010028022">
    <property type="protein sequence ID" value="GAA0176455.1"/>
    <property type="molecule type" value="Genomic_DNA"/>
</dbReference>
<evidence type="ECO:0000313" key="3">
    <source>
        <dbReference type="Proteomes" id="UP001454036"/>
    </source>
</evidence>
<feature type="region of interest" description="Disordered" evidence="1">
    <location>
        <begin position="46"/>
        <end position="91"/>
    </location>
</feature>
<protein>
    <submittedName>
        <fullName evidence="2">Uncharacterized protein</fullName>
    </submittedName>
</protein>
<accession>A0AAV3RJN1</accession>
<comment type="caution">
    <text evidence="2">The sequence shown here is derived from an EMBL/GenBank/DDBJ whole genome shotgun (WGS) entry which is preliminary data.</text>
</comment>
<name>A0AAV3RJN1_LITER</name>
<evidence type="ECO:0000256" key="1">
    <source>
        <dbReference type="SAM" id="MobiDB-lite"/>
    </source>
</evidence>
<feature type="compositionally biased region" description="Low complexity" evidence="1">
    <location>
        <begin position="48"/>
        <end position="60"/>
    </location>
</feature>
<feature type="compositionally biased region" description="Gly residues" evidence="1">
    <location>
        <begin position="61"/>
        <end position="72"/>
    </location>
</feature>
<proteinExistence type="predicted"/>
<evidence type="ECO:0000313" key="2">
    <source>
        <dbReference type="EMBL" id="GAA0176455.1"/>
    </source>
</evidence>
<gene>
    <name evidence="2" type="ORF">LIER_42079</name>
</gene>
<sequence length="91" mass="8871">MDSNVDSSMVNVSDGQRVPSMVSGVTTDVVAGQNIRLFIHGEGSDGLSVPGSSDVVHGPSSVGGSGGSGPGGVPLVFVAPSTPKCSGDAEE</sequence>
<organism evidence="2 3">
    <name type="scientific">Lithospermum erythrorhizon</name>
    <name type="common">Purple gromwell</name>
    <name type="synonym">Lithospermum officinale var. erythrorhizon</name>
    <dbReference type="NCBI Taxonomy" id="34254"/>
    <lineage>
        <taxon>Eukaryota</taxon>
        <taxon>Viridiplantae</taxon>
        <taxon>Streptophyta</taxon>
        <taxon>Embryophyta</taxon>
        <taxon>Tracheophyta</taxon>
        <taxon>Spermatophyta</taxon>
        <taxon>Magnoliopsida</taxon>
        <taxon>eudicotyledons</taxon>
        <taxon>Gunneridae</taxon>
        <taxon>Pentapetalae</taxon>
        <taxon>asterids</taxon>
        <taxon>lamiids</taxon>
        <taxon>Boraginales</taxon>
        <taxon>Boraginaceae</taxon>
        <taxon>Boraginoideae</taxon>
        <taxon>Lithospermeae</taxon>
        <taxon>Lithospermum</taxon>
    </lineage>
</organism>
<dbReference type="Proteomes" id="UP001454036">
    <property type="component" value="Unassembled WGS sequence"/>
</dbReference>
<dbReference type="AlphaFoldDB" id="A0AAV3RJN1"/>
<keyword evidence="3" id="KW-1185">Reference proteome</keyword>
<reference evidence="2 3" key="1">
    <citation type="submission" date="2024-01" db="EMBL/GenBank/DDBJ databases">
        <title>The complete chloroplast genome sequence of Lithospermum erythrorhizon: insights into the phylogenetic relationship among Boraginaceae species and the maternal lineages of purple gromwells.</title>
        <authorList>
            <person name="Okada T."/>
            <person name="Watanabe K."/>
        </authorList>
    </citation>
    <scope>NUCLEOTIDE SEQUENCE [LARGE SCALE GENOMIC DNA]</scope>
</reference>